<accession>A0ACC2Z353</accession>
<name>A0ACC2Z353_9PEZI</name>
<protein>
    <submittedName>
        <fullName evidence="1">Uncharacterized protein</fullName>
    </submittedName>
</protein>
<keyword evidence="2" id="KW-1185">Reference proteome</keyword>
<proteinExistence type="predicted"/>
<sequence length="640" mass="66596">MSEYIGSRISLISKSDIRYVGTLHEISSAESTVALENVTSYGTEGRRGNPEEEIPPSDNVYEYIVFRGSDVKNLNIEEPAPKENKPLNRQCLMTRLSLALSVHPTKLRQDLHPNFGQPSPYSPYGPYPPFAGRGYGPQPGFPGGPGNYGYGMPYGAPPGWYPPPPPGHGMPGQGMPNQPFPGRPGPFPPQSQGPIGPPGQHQQQQVSPALNDSQVNKDTQPNIPPATPEPEAAPKPVETQASSQPIAPAPIAQPKQAPPPPVESKPDVAAALAPPPAPVSASTTAPAPVPGMSPSAGAKPTPTGPKSNRIIPAVPLPGAGNKAAAPPKASATQQQPATSAPAAPQAQPNPIPPAATAVKAAQQAAQLQSQTAAQQAAAAVAAAMAKLGPAPGQPKPQTQTKQDGDAALQNLTNKVNEMRMDDRIRHSRQQGTGGYAAGHRGAGRGRGRGRGDHPQGQPRRESQSKVEVPTTDYDFESANAKFNKQDLVKEAIATGSPLGTPADEDVRSPVSGHPESMNGTGAPAAANGTSTAAEDVVVPPPAHGYNKAASFFDNISSEIRDREDAASQNRRLGGQEFRTEERRKNLETFGQGSVDGMGGYRGGFRGRGRGRGFGRGRGGYGRGGGAFRGRGESGQEAGEA</sequence>
<reference evidence="1" key="1">
    <citation type="submission" date="2022-10" db="EMBL/GenBank/DDBJ databases">
        <title>Culturing micro-colonial fungi from biological soil crusts in the Mojave desert and describing Neophaeococcomyces mojavensis, and introducing the new genera and species Taxawa tesnikishii.</title>
        <authorList>
            <person name="Kurbessoian T."/>
            <person name="Stajich J.E."/>
        </authorList>
    </citation>
    <scope>NUCLEOTIDE SEQUENCE</scope>
    <source>
        <strain evidence="1">JES_115</strain>
    </source>
</reference>
<evidence type="ECO:0000313" key="2">
    <source>
        <dbReference type="Proteomes" id="UP001172680"/>
    </source>
</evidence>
<gene>
    <name evidence="1" type="ORF">H2199_005184</name>
</gene>
<organism evidence="1 2">
    <name type="scientific">Coniosporium tulheliwenetii</name>
    <dbReference type="NCBI Taxonomy" id="3383036"/>
    <lineage>
        <taxon>Eukaryota</taxon>
        <taxon>Fungi</taxon>
        <taxon>Dikarya</taxon>
        <taxon>Ascomycota</taxon>
        <taxon>Pezizomycotina</taxon>
        <taxon>Dothideomycetes</taxon>
        <taxon>Dothideomycetes incertae sedis</taxon>
        <taxon>Coniosporium</taxon>
    </lineage>
</organism>
<dbReference type="Proteomes" id="UP001172680">
    <property type="component" value="Unassembled WGS sequence"/>
</dbReference>
<dbReference type="EMBL" id="JAPDRP010000014">
    <property type="protein sequence ID" value="KAJ9641969.1"/>
    <property type="molecule type" value="Genomic_DNA"/>
</dbReference>
<comment type="caution">
    <text evidence="1">The sequence shown here is derived from an EMBL/GenBank/DDBJ whole genome shotgun (WGS) entry which is preliminary data.</text>
</comment>
<evidence type="ECO:0000313" key="1">
    <source>
        <dbReference type="EMBL" id="KAJ9641969.1"/>
    </source>
</evidence>